<dbReference type="OrthoDB" id="8061005at2759"/>
<feature type="compositionally biased region" description="Basic residues" evidence="1">
    <location>
        <begin position="58"/>
        <end position="71"/>
    </location>
</feature>
<protein>
    <submittedName>
        <fullName evidence="2">Uncharacterized protein</fullName>
    </submittedName>
</protein>
<evidence type="ECO:0000256" key="1">
    <source>
        <dbReference type="SAM" id="MobiDB-lite"/>
    </source>
</evidence>
<reference evidence="2" key="1">
    <citation type="submission" date="2021-10" db="EMBL/GenBank/DDBJ databases">
        <title>Tropical sea cucumber genome reveals ecological adaptation and Cuvierian tubules defense mechanism.</title>
        <authorList>
            <person name="Chen T."/>
        </authorList>
    </citation>
    <scope>NUCLEOTIDE SEQUENCE</scope>
    <source>
        <strain evidence="2">Nanhai2018</strain>
        <tissue evidence="2">Muscle</tissue>
    </source>
</reference>
<dbReference type="Proteomes" id="UP001152320">
    <property type="component" value="Chromosome 1"/>
</dbReference>
<feature type="compositionally biased region" description="Basic and acidic residues" evidence="1">
    <location>
        <begin position="41"/>
        <end position="57"/>
    </location>
</feature>
<accession>A0A9Q1CPR8</accession>
<organism evidence="2 3">
    <name type="scientific">Holothuria leucospilota</name>
    <name type="common">Black long sea cucumber</name>
    <name type="synonym">Mertensiothuria leucospilota</name>
    <dbReference type="NCBI Taxonomy" id="206669"/>
    <lineage>
        <taxon>Eukaryota</taxon>
        <taxon>Metazoa</taxon>
        <taxon>Echinodermata</taxon>
        <taxon>Eleutherozoa</taxon>
        <taxon>Echinozoa</taxon>
        <taxon>Holothuroidea</taxon>
        <taxon>Aspidochirotacea</taxon>
        <taxon>Aspidochirotida</taxon>
        <taxon>Holothuriidae</taxon>
        <taxon>Holothuria</taxon>
    </lineage>
</organism>
<gene>
    <name evidence="2" type="ORF">HOLleu_01752</name>
</gene>
<feature type="region of interest" description="Disordered" evidence="1">
    <location>
        <begin position="34"/>
        <end position="72"/>
    </location>
</feature>
<sequence>MCGLREDLMGYGLLRVDKQTLEAAINTCRANETATSQLTELSHDQGRTSDVHEDKSKSNAKKAYGKSGRRHTYAEGPAVGKTCRRCGGANLCEYVYRTKLAPDGGSPRSDRNSKGWVRNQVAVVQIKVNSDSTKVQVEGQMRQK</sequence>
<dbReference type="AlphaFoldDB" id="A0A9Q1CPR8"/>
<evidence type="ECO:0000313" key="2">
    <source>
        <dbReference type="EMBL" id="KAJ8049143.1"/>
    </source>
</evidence>
<proteinExistence type="predicted"/>
<comment type="caution">
    <text evidence="2">The sequence shown here is derived from an EMBL/GenBank/DDBJ whole genome shotgun (WGS) entry which is preliminary data.</text>
</comment>
<name>A0A9Q1CPR8_HOLLE</name>
<dbReference type="EMBL" id="JAIZAY010000001">
    <property type="protein sequence ID" value="KAJ8049143.1"/>
    <property type="molecule type" value="Genomic_DNA"/>
</dbReference>
<evidence type="ECO:0000313" key="3">
    <source>
        <dbReference type="Proteomes" id="UP001152320"/>
    </source>
</evidence>
<keyword evidence="3" id="KW-1185">Reference proteome</keyword>